<dbReference type="InterPro" id="IPR032817">
    <property type="entry name" value="Mon2_C"/>
</dbReference>
<feature type="domain" description="Mon2 C-terminal" evidence="1">
    <location>
        <begin position="655"/>
        <end position="738"/>
    </location>
</feature>
<accession>A0A4P9YFH8</accession>
<evidence type="ECO:0000313" key="3">
    <source>
        <dbReference type="EMBL" id="RKP18253.1"/>
    </source>
</evidence>
<dbReference type="EMBL" id="ML005516">
    <property type="protein sequence ID" value="RKP18253.1"/>
    <property type="molecule type" value="Genomic_DNA"/>
</dbReference>
<reference evidence="4" key="1">
    <citation type="journal article" date="2018" name="Nat. Microbiol.">
        <title>Leveraging single-cell genomics to expand the fungal tree of life.</title>
        <authorList>
            <person name="Ahrendt S.R."/>
            <person name="Quandt C.A."/>
            <person name="Ciobanu D."/>
            <person name="Clum A."/>
            <person name="Salamov A."/>
            <person name="Andreopoulos B."/>
            <person name="Cheng J.F."/>
            <person name="Woyke T."/>
            <person name="Pelin A."/>
            <person name="Henrissat B."/>
            <person name="Reynolds N.K."/>
            <person name="Benny G.L."/>
            <person name="Smith M.E."/>
            <person name="James T.Y."/>
            <person name="Grigoriev I.V."/>
        </authorList>
    </citation>
    <scope>NUCLEOTIDE SEQUENCE [LARGE SCALE GENOMIC DNA]</scope>
    <source>
        <strain evidence="4">CSF55</strain>
    </source>
</reference>
<dbReference type="InterPro" id="IPR016024">
    <property type="entry name" value="ARM-type_fold"/>
</dbReference>
<dbReference type="SUPFAM" id="SSF48371">
    <property type="entry name" value="ARM repeat"/>
    <property type="match status" value="1"/>
</dbReference>
<gene>
    <name evidence="3" type="ORF">ROZALSC1DRAFT_23412</name>
</gene>
<dbReference type="Pfam" id="PF16213">
    <property type="entry name" value="DCB"/>
    <property type="match status" value="1"/>
</dbReference>
<organism evidence="3 4">
    <name type="scientific">Rozella allomycis (strain CSF55)</name>
    <dbReference type="NCBI Taxonomy" id="988480"/>
    <lineage>
        <taxon>Eukaryota</taxon>
        <taxon>Fungi</taxon>
        <taxon>Fungi incertae sedis</taxon>
        <taxon>Cryptomycota</taxon>
        <taxon>Cryptomycota incertae sedis</taxon>
        <taxon>Rozella</taxon>
    </lineage>
</organism>
<feature type="non-terminal residue" evidence="3">
    <location>
        <position position="739"/>
    </location>
</feature>
<proteinExistence type="predicted"/>
<dbReference type="AlphaFoldDB" id="A0A4P9YFH8"/>
<sequence length="739" mass="86081">MQALQILQSDLLALSNESRKKNIEIKQAIEKLLVHLKSDDPQSDLYDGFFKCLESKNGKLVSIAITCLYKIFSNDLFPRILVDFERLFELLEMNLGGTSGEVQLKVLQILSSIVAACEITSEEMFDSMRLVMVLHEQKNAVVSNTAKTSLNQMVISSFMRYKKDGVNREFVLMFYQGDKEAKYLKNVNIPKELGYELIESIFLNFNELFEQLFILYFSKLLETESEMFLNLLLKASGNAAQPMMQILAIEALRDIFKSVSLFGMVYSSIDLLDKTEEPIVGEKEIIFASIQAVMGFVDVYYQEIKTEEEMKRDELIKICGFKLKNKREEILEFSEKKKLISKVAEDLILFLEKICKNEMELGLYKDLLDCIYKLFCLLIFYKEEEFGMKILNFLIPTIVIPNEEYKVLDCLSLKSLLNVRLIVYIGYTLADRLEDEFEIIFRVLFKIEILFNSKNCRKQTNEILNENSFIEEISNLILESFSVNFVKIFSIFTNFIKNILFSENEFSVVRNNQKRENVTLLEWLKIISLKFSFKFLDVKYEQSWKDLINLLRELVEHFDLNVREQSYLIFHELIFDIIEQINIEGETVAQESILIAMDKFSDVELFDVSRLVVDSYNKLLQTSGQFLSVGWDYVLSILYKLSDGSKRVVKSNKQNLRPEVRNSAIQTLLRSVSFSSSLLTSELWNFVFQDILISTLNKILVLKNENPIQDENSEIKFHHSRSTFEKQLDETKSIFLQGL</sequence>
<evidence type="ECO:0000259" key="1">
    <source>
        <dbReference type="Pfam" id="PF16206"/>
    </source>
</evidence>
<protein>
    <submittedName>
        <fullName evidence="3">Uncharacterized protein</fullName>
    </submittedName>
</protein>
<name>A0A4P9YFH8_ROZAC</name>
<feature type="domain" description="Mon2/Sec7/BIG1-like dimerisation and cyclophilin-binding" evidence="2">
    <location>
        <begin position="3"/>
        <end position="162"/>
    </location>
</feature>
<dbReference type="Pfam" id="PF16206">
    <property type="entry name" value="Mon2_C"/>
    <property type="match status" value="1"/>
</dbReference>
<dbReference type="InterPro" id="IPR032629">
    <property type="entry name" value="DCB_dom"/>
</dbReference>
<dbReference type="Proteomes" id="UP000281549">
    <property type="component" value="Unassembled WGS sequence"/>
</dbReference>
<evidence type="ECO:0000313" key="4">
    <source>
        <dbReference type="Proteomes" id="UP000281549"/>
    </source>
</evidence>
<evidence type="ECO:0000259" key="2">
    <source>
        <dbReference type="Pfam" id="PF16213"/>
    </source>
</evidence>